<dbReference type="RefSeq" id="WP_107570430.1">
    <property type="nucleotide sequence ID" value="NZ_PYYB01000003.1"/>
</dbReference>
<reference evidence="1 2" key="1">
    <citation type="submission" date="2018-03" db="EMBL/GenBank/DDBJ databases">
        <title>Aquarubrobacter algicola gen. nov., sp. nov., a novel actinobacterium isolated from shallow eutrophic lake during the end of cyanobacterial harmful algal blooms.</title>
        <authorList>
            <person name="Chun S.J."/>
        </authorList>
    </citation>
    <scope>NUCLEOTIDE SEQUENCE [LARGE SCALE GENOMIC DNA]</scope>
    <source>
        <strain evidence="1 2">Seoho-28</strain>
    </source>
</reference>
<comment type="caution">
    <text evidence="1">The sequence shown here is derived from an EMBL/GenBank/DDBJ whole genome shotgun (WGS) entry which is preliminary data.</text>
</comment>
<dbReference type="Proteomes" id="UP000240739">
    <property type="component" value="Unassembled WGS sequence"/>
</dbReference>
<name>A0A2T4UD10_9ACTN</name>
<keyword evidence="2" id="KW-1185">Reference proteome</keyword>
<accession>A0A2T4UD10</accession>
<evidence type="ECO:0000313" key="1">
    <source>
        <dbReference type="EMBL" id="PTL55387.1"/>
    </source>
</evidence>
<dbReference type="EMBL" id="PYYB01000003">
    <property type="protein sequence ID" value="PTL55387.1"/>
    <property type="molecule type" value="Genomic_DNA"/>
</dbReference>
<dbReference type="AlphaFoldDB" id="A0A2T4UD10"/>
<gene>
    <name evidence="1" type="ORF">C7Y72_17135</name>
</gene>
<organism evidence="1 2">
    <name type="scientific">Paraconexibacter algicola</name>
    <dbReference type="NCBI Taxonomy" id="2133960"/>
    <lineage>
        <taxon>Bacteria</taxon>
        <taxon>Bacillati</taxon>
        <taxon>Actinomycetota</taxon>
        <taxon>Thermoleophilia</taxon>
        <taxon>Solirubrobacterales</taxon>
        <taxon>Paraconexibacteraceae</taxon>
        <taxon>Paraconexibacter</taxon>
    </lineage>
</organism>
<dbReference type="OrthoDB" id="5244860at2"/>
<evidence type="ECO:0000313" key="2">
    <source>
        <dbReference type="Proteomes" id="UP000240739"/>
    </source>
</evidence>
<protein>
    <submittedName>
        <fullName evidence="1">Uncharacterized protein</fullName>
    </submittedName>
</protein>
<sequence length="205" mass="23839">MLLAIFAVAVVILALMWEITLPRWERWAEERRRRRERTAIEGYDPGRERRAEQRARQLLKSCVGEEEWEMYRDLGFIRVWGRLAGGPEQGSDAAVAFGAPYAYLIYPHKPVVSYLPQTRRLLAEYCVAFPDETRPYGSARLPDSDDALAKWMALTGDERRLLDSANMHLPGRQVDPKAVQRDLWRLSEWERARNTRLRRAGRVAT</sequence>
<proteinExistence type="predicted"/>